<proteinExistence type="predicted"/>
<evidence type="ECO:0000313" key="1">
    <source>
        <dbReference type="EMBL" id="MBX0323558.1"/>
    </source>
</evidence>
<organism evidence="1 2">
    <name type="scientific">Haloarcula rubra</name>
    <dbReference type="NCBI Taxonomy" id="2487747"/>
    <lineage>
        <taxon>Archaea</taxon>
        <taxon>Methanobacteriati</taxon>
        <taxon>Methanobacteriota</taxon>
        <taxon>Stenosarchaea group</taxon>
        <taxon>Halobacteria</taxon>
        <taxon>Halobacteriales</taxon>
        <taxon>Haloarculaceae</taxon>
        <taxon>Haloarcula</taxon>
    </lineage>
</organism>
<dbReference type="InterPro" id="IPR021365">
    <property type="entry name" value="DUF2891"/>
</dbReference>
<protein>
    <submittedName>
        <fullName evidence="1">DUF2891 domain-containing protein</fullName>
    </submittedName>
</protein>
<name>A0AAW4PPM0_9EURY</name>
<sequence length="356" mass="39632">MEPLADLDPETAVSGHGDWVETDLRTALARHPLDCVDTEYPHYVRDVEGPDDVPEPAEQHPTFHGCYDWHSAVHSHWTLVRQLRVFDDHPVAGDIVATLDERLTPENVAAEVDHLEANPGFEQPYGWAWLLRLAAELELSTHDRAADWRAALRPLEELVVDLTHREYLPVERPIRVGTHGNTAFALSAFLDYARVTGDDDLADSVATTARQCFRDDREYPLAYEPLGWDFVSPALTEADLLRRVLDGDEFADWFDRFLPGLASDPDGVLPDPVGIEEEDGLSLHLVGLNLSRAWCLAGVAETLEDHPAADTLSQRAARHAESGIGRAFTDDYAGAHWLSSFVLYLLTRHDGGIAPE</sequence>
<comment type="caution">
    <text evidence="1">The sequence shown here is derived from an EMBL/GenBank/DDBJ whole genome shotgun (WGS) entry which is preliminary data.</text>
</comment>
<dbReference type="Proteomes" id="UP001430377">
    <property type="component" value="Unassembled WGS sequence"/>
</dbReference>
<dbReference type="AlphaFoldDB" id="A0AAW4PPM0"/>
<gene>
    <name evidence="1" type="ORF">EGH21_11005</name>
</gene>
<dbReference type="EMBL" id="RKLR01000003">
    <property type="protein sequence ID" value="MBX0323558.1"/>
    <property type="molecule type" value="Genomic_DNA"/>
</dbReference>
<keyword evidence="2" id="KW-1185">Reference proteome</keyword>
<dbReference type="Pfam" id="PF11199">
    <property type="entry name" value="DUF2891"/>
    <property type="match status" value="1"/>
</dbReference>
<reference evidence="1 2" key="1">
    <citation type="submission" date="2021-06" db="EMBL/GenBank/DDBJ databases">
        <title>Halomicroarcula sp. a new haloarchaeum isolated from saline soil.</title>
        <authorList>
            <person name="Duran-Viseras A."/>
            <person name="Sanchez-Porro C."/>
            <person name="Ventosa A."/>
        </authorList>
    </citation>
    <scope>NUCLEOTIDE SEQUENCE [LARGE SCALE GENOMIC DNA]</scope>
    <source>
        <strain evidence="1 2">F13</strain>
    </source>
</reference>
<evidence type="ECO:0000313" key="2">
    <source>
        <dbReference type="Proteomes" id="UP001430377"/>
    </source>
</evidence>
<dbReference type="RefSeq" id="WP_220618519.1">
    <property type="nucleotide sequence ID" value="NZ_RKLR01000003.1"/>
</dbReference>
<accession>A0AAW4PPM0</accession>